<name>A0A085AAH4_9ENTR</name>
<dbReference type="OrthoDB" id="6638486at2"/>
<keyword evidence="2" id="KW-1185">Reference proteome</keyword>
<gene>
    <name evidence="1" type="ORF">GTGU_01994</name>
</gene>
<dbReference type="eggNOG" id="ENOG5032UU9">
    <property type="taxonomic scope" value="Bacteria"/>
</dbReference>
<evidence type="ECO:0000313" key="2">
    <source>
        <dbReference type="Proteomes" id="UP000028630"/>
    </source>
</evidence>
<proteinExistence type="predicted"/>
<dbReference type="Proteomes" id="UP000028630">
    <property type="component" value="Unassembled WGS sequence"/>
</dbReference>
<accession>A0A085AAH4</accession>
<dbReference type="AlphaFoldDB" id="A0A085AAH4"/>
<dbReference type="RefSeq" id="WP_038156214.1">
    <property type="nucleotide sequence ID" value="NZ_JMTB01000065.1"/>
</dbReference>
<reference evidence="2" key="1">
    <citation type="submission" date="2014-05" db="EMBL/GenBank/DDBJ databases">
        <title>ATOL: Assembling a taxonomically balanced genome-scale reconstruction of the evolutionary history of the Enterobacteriaceae.</title>
        <authorList>
            <person name="Plunkett G. III"/>
            <person name="Neeno-Eckwall E.C."/>
            <person name="Glasner J.D."/>
            <person name="Perna N.T."/>
        </authorList>
    </citation>
    <scope>NUCLEOTIDE SEQUENCE [LARGE SCALE GENOMIC DNA]</scope>
    <source>
        <strain evidence="2">ATCC 49490</strain>
    </source>
</reference>
<evidence type="ECO:0000313" key="1">
    <source>
        <dbReference type="EMBL" id="KFC07219.1"/>
    </source>
</evidence>
<sequence length="153" mass="17944">MKSKKLIIFFMVLLPILFTLFGSELRHKYIKNDEEIRELAKQQVNVIQENYNDGALLEIYNKGTNDFKKITPEGDFLLLMKRKKEVLGYFVSSELLTSNVINSNVVILTYRSTYKNYSLIEEFQFIRKHKDDDLQLGTYFIDDGGQRGDVIMQ</sequence>
<comment type="caution">
    <text evidence="1">The sequence shown here is derived from an EMBL/GenBank/DDBJ whole genome shotgun (WGS) entry which is preliminary data.</text>
</comment>
<protein>
    <submittedName>
        <fullName evidence="1">Exported protein</fullName>
    </submittedName>
</protein>
<dbReference type="EMBL" id="JMTB01000065">
    <property type="protein sequence ID" value="KFC07219.1"/>
    <property type="molecule type" value="Genomic_DNA"/>
</dbReference>
<organism evidence="1 2">
    <name type="scientific">Trabulsiella guamensis ATCC 49490</name>
    <dbReference type="NCBI Taxonomy" id="1005994"/>
    <lineage>
        <taxon>Bacteria</taxon>
        <taxon>Pseudomonadati</taxon>
        <taxon>Pseudomonadota</taxon>
        <taxon>Gammaproteobacteria</taxon>
        <taxon>Enterobacterales</taxon>
        <taxon>Enterobacteriaceae</taxon>
        <taxon>Trabulsiella</taxon>
    </lineage>
</organism>